<dbReference type="AlphaFoldDB" id="A0ABD2IRK7"/>
<proteinExistence type="predicted"/>
<keyword evidence="2" id="KW-1185">Reference proteome</keyword>
<dbReference type="SUPFAM" id="SSF53254">
    <property type="entry name" value="Phosphoglycerate mutase-like"/>
    <property type="match status" value="1"/>
</dbReference>
<dbReference type="PROSITE" id="PS00175">
    <property type="entry name" value="PG_MUTASE"/>
    <property type="match status" value="1"/>
</dbReference>
<dbReference type="InterPro" id="IPR051710">
    <property type="entry name" value="Phosphatase_SH3-domain"/>
</dbReference>
<evidence type="ECO:0000313" key="2">
    <source>
        <dbReference type="Proteomes" id="UP001620645"/>
    </source>
</evidence>
<organism evidence="1 2">
    <name type="scientific">Heterodera schachtii</name>
    <name type="common">Sugarbeet cyst nematode worm</name>
    <name type="synonym">Tylenchus schachtii</name>
    <dbReference type="NCBI Taxonomy" id="97005"/>
    <lineage>
        <taxon>Eukaryota</taxon>
        <taxon>Metazoa</taxon>
        <taxon>Ecdysozoa</taxon>
        <taxon>Nematoda</taxon>
        <taxon>Chromadorea</taxon>
        <taxon>Rhabditida</taxon>
        <taxon>Tylenchina</taxon>
        <taxon>Tylenchomorpha</taxon>
        <taxon>Tylenchoidea</taxon>
        <taxon>Heteroderidae</taxon>
        <taxon>Heteroderinae</taxon>
        <taxon>Heterodera</taxon>
    </lineage>
</organism>
<sequence>MPSSADDSLINGPSAVVQNRLLWLVRHGQRVDNVDAQWRTNGALPRGKWDDPPLSARGLLQASEVGDALAAEPIHLIFCSPFTRCVQTAQHIVDKMRQNGSNLPSLCIEPGLAESLNACQSPPGFSSTDEILQSFPGLCLNVAFRPFIAADRLPTDERTNFCCFRRVIATLRHILRTFSGNVLIVSHGSPIAACHFALSGELNYPGQCTISKYRIPGGHRVAQPGEYGGHWTDRWRNGQVSAGGKSECKRAAPLPPMGQSVVILGAGEERPRQRAGGGILGLNEALEGMAAAVGLCTGLNAESVAVADASHLSERKELHDALALREEGREAQ</sequence>
<name>A0ABD2IRK7_HETSC</name>
<evidence type="ECO:0008006" key="3">
    <source>
        <dbReference type="Google" id="ProtNLM"/>
    </source>
</evidence>
<protein>
    <recommendedName>
        <fullName evidence="3">Phosphoglycerate mutase</fullName>
    </recommendedName>
</protein>
<accession>A0ABD2IRK7</accession>
<dbReference type="PANTHER" id="PTHR16469:SF27">
    <property type="entry name" value="UBIQUITIN-ASSOCIATED AND SH3 DOMAIN-CONTAINING BA-RELATED"/>
    <property type="match status" value="1"/>
</dbReference>
<dbReference type="Pfam" id="PF00300">
    <property type="entry name" value="His_Phos_1"/>
    <property type="match status" value="1"/>
</dbReference>
<dbReference type="Gene3D" id="3.40.50.1240">
    <property type="entry name" value="Phosphoglycerate mutase-like"/>
    <property type="match status" value="1"/>
</dbReference>
<dbReference type="InterPro" id="IPR001345">
    <property type="entry name" value="PG/BPGM_mutase_AS"/>
</dbReference>
<gene>
    <name evidence="1" type="ORF">niasHS_014615</name>
</gene>
<evidence type="ECO:0000313" key="1">
    <source>
        <dbReference type="EMBL" id="KAL3078833.1"/>
    </source>
</evidence>
<dbReference type="InterPro" id="IPR029033">
    <property type="entry name" value="His_PPase_superfam"/>
</dbReference>
<dbReference type="CDD" id="cd07067">
    <property type="entry name" value="HP_PGM_like"/>
    <property type="match status" value="1"/>
</dbReference>
<dbReference type="InterPro" id="IPR013078">
    <property type="entry name" value="His_Pase_superF_clade-1"/>
</dbReference>
<dbReference type="Proteomes" id="UP001620645">
    <property type="component" value="Unassembled WGS sequence"/>
</dbReference>
<dbReference type="PANTHER" id="PTHR16469">
    <property type="entry name" value="UBIQUITIN-ASSOCIATED AND SH3 DOMAIN-CONTAINING BA-RELATED"/>
    <property type="match status" value="1"/>
</dbReference>
<comment type="caution">
    <text evidence="1">The sequence shown here is derived from an EMBL/GenBank/DDBJ whole genome shotgun (WGS) entry which is preliminary data.</text>
</comment>
<reference evidence="1 2" key="1">
    <citation type="submission" date="2024-10" db="EMBL/GenBank/DDBJ databases">
        <authorList>
            <person name="Kim D."/>
        </authorList>
    </citation>
    <scope>NUCLEOTIDE SEQUENCE [LARGE SCALE GENOMIC DNA]</scope>
    <source>
        <strain evidence="1">Taebaek</strain>
    </source>
</reference>
<dbReference type="GO" id="GO:0016791">
    <property type="term" value="F:phosphatase activity"/>
    <property type="evidence" value="ECO:0007669"/>
    <property type="project" value="UniProtKB-ARBA"/>
</dbReference>
<dbReference type="SMART" id="SM00855">
    <property type="entry name" value="PGAM"/>
    <property type="match status" value="1"/>
</dbReference>
<dbReference type="EMBL" id="JBICCN010000309">
    <property type="protein sequence ID" value="KAL3078833.1"/>
    <property type="molecule type" value="Genomic_DNA"/>
</dbReference>